<dbReference type="SUPFAM" id="SSF46689">
    <property type="entry name" value="Homeodomain-like"/>
    <property type="match status" value="1"/>
</dbReference>
<feature type="DNA-binding region" description="H-T-H motif" evidence="2">
    <location>
        <begin position="24"/>
        <end position="43"/>
    </location>
</feature>
<dbReference type="Gene3D" id="1.10.357.10">
    <property type="entry name" value="Tetracycline Repressor, domain 2"/>
    <property type="match status" value="1"/>
</dbReference>
<dbReference type="Pfam" id="PF00440">
    <property type="entry name" value="TetR_N"/>
    <property type="match status" value="1"/>
</dbReference>
<dbReference type="Gene3D" id="1.10.10.60">
    <property type="entry name" value="Homeodomain-like"/>
    <property type="match status" value="1"/>
</dbReference>
<name>A0A7X9XBF7_9BACT</name>
<keyword evidence="1 2" id="KW-0238">DNA-binding</keyword>
<gene>
    <name evidence="4" type="ORF">HHU12_21980</name>
</gene>
<dbReference type="InterPro" id="IPR050624">
    <property type="entry name" value="HTH-type_Tx_Regulator"/>
</dbReference>
<evidence type="ECO:0000256" key="2">
    <source>
        <dbReference type="PROSITE-ProRule" id="PRU00335"/>
    </source>
</evidence>
<dbReference type="PANTHER" id="PTHR43479:SF11">
    <property type="entry name" value="ACREF_ENVCD OPERON REPRESSOR-RELATED"/>
    <property type="match status" value="1"/>
</dbReference>
<dbReference type="SUPFAM" id="SSF48498">
    <property type="entry name" value="Tetracyclin repressor-like, C-terminal domain"/>
    <property type="match status" value="1"/>
</dbReference>
<evidence type="ECO:0000313" key="5">
    <source>
        <dbReference type="Proteomes" id="UP000576082"/>
    </source>
</evidence>
<comment type="caution">
    <text evidence="4">The sequence shown here is derived from an EMBL/GenBank/DDBJ whole genome shotgun (WGS) entry which is preliminary data.</text>
</comment>
<evidence type="ECO:0000259" key="3">
    <source>
        <dbReference type="PROSITE" id="PS50977"/>
    </source>
</evidence>
<dbReference type="PRINTS" id="PR00455">
    <property type="entry name" value="HTHTETR"/>
</dbReference>
<dbReference type="PROSITE" id="PS50977">
    <property type="entry name" value="HTH_TETR_2"/>
    <property type="match status" value="1"/>
</dbReference>
<sequence length="191" mass="22740">MKARDKILKAAQDLFFEQGIKKVSIAEIYETAQVSKMSFYRQFKNKEDIVLHIFRSLYDTSMVEYNKIVDQKLSFRETLTQLTDLKVRFSRSMSKKFLEEFLQMFSTKSEVMEELQEMQKEGRALFVNEIMKAKATGEIREDLSIEFMLSMLDHMQTYIEDPRHIEMFSSSQEMVKEITNFYFFGIYGPKE</sequence>
<dbReference type="EMBL" id="JABANE010000070">
    <property type="protein sequence ID" value="NME70662.1"/>
    <property type="molecule type" value="Genomic_DNA"/>
</dbReference>
<dbReference type="PANTHER" id="PTHR43479">
    <property type="entry name" value="ACREF/ENVCD OPERON REPRESSOR-RELATED"/>
    <property type="match status" value="1"/>
</dbReference>
<organism evidence="4 5">
    <name type="scientific">Flammeovirga aprica JL-4</name>
    <dbReference type="NCBI Taxonomy" id="694437"/>
    <lineage>
        <taxon>Bacteria</taxon>
        <taxon>Pseudomonadati</taxon>
        <taxon>Bacteroidota</taxon>
        <taxon>Cytophagia</taxon>
        <taxon>Cytophagales</taxon>
        <taxon>Flammeovirgaceae</taxon>
        <taxon>Flammeovirga</taxon>
    </lineage>
</organism>
<proteinExistence type="predicted"/>
<reference evidence="4 5" key="1">
    <citation type="submission" date="2020-04" db="EMBL/GenBank/DDBJ databases">
        <title>Flammeovirga sp. SR4, a novel species isolated from seawater.</title>
        <authorList>
            <person name="Wang X."/>
        </authorList>
    </citation>
    <scope>NUCLEOTIDE SEQUENCE [LARGE SCALE GENOMIC DNA]</scope>
    <source>
        <strain evidence="4 5">ATCC 23126</strain>
    </source>
</reference>
<accession>A0A7X9XBF7</accession>
<protein>
    <submittedName>
        <fullName evidence="4">TetR/AcrR family transcriptional regulator</fullName>
    </submittedName>
</protein>
<dbReference type="InterPro" id="IPR001647">
    <property type="entry name" value="HTH_TetR"/>
</dbReference>
<dbReference type="AlphaFoldDB" id="A0A7X9XBF7"/>
<dbReference type="RefSeq" id="WP_169658892.1">
    <property type="nucleotide sequence ID" value="NZ_JABANE010000070.1"/>
</dbReference>
<dbReference type="InterPro" id="IPR036271">
    <property type="entry name" value="Tet_transcr_reg_TetR-rel_C_sf"/>
</dbReference>
<dbReference type="InterPro" id="IPR009057">
    <property type="entry name" value="Homeodomain-like_sf"/>
</dbReference>
<dbReference type="Proteomes" id="UP000576082">
    <property type="component" value="Unassembled WGS sequence"/>
</dbReference>
<evidence type="ECO:0000256" key="1">
    <source>
        <dbReference type="ARBA" id="ARBA00023125"/>
    </source>
</evidence>
<dbReference type="GO" id="GO:0003677">
    <property type="term" value="F:DNA binding"/>
    <property type="evidence" value="ECO:0007669"/>
    <property type="project" value="UniProtKB-UniRule"/>
</dbReference>
<keyword evidence="5" id="KW-1185">Reference proteome</keyword>
<evidence type="ECO:0000313" key="4">
    <source>
        <dbReference type="EMBL" id="NME70662.1"/>
    </source>
</evidence>
<feature type="domain" description="HTH tetR-type" evidence="3">
    <location>
        <begin position="1"/>
        <end position="61"/>
    </location>
</feature>